<dbReference type="PROSITE" id="PS50043">
    <property type="entry name" value="HTH_LUXR_2"/>
    <property type="match status" value="1"/>
</dbReference>
<feature type="domain" description="HTH luxR-type" evidence="2">
    <location>
        <begin position="136"/>
        <end position="201"/>
    </location>
</feature>
<dbReference type="PANTHER" id="PTHR43214">
    <property type="entry name" value="TWO-COMPONENT RESPONSE REGULATOR"/>
    <property type="match status" value="1"/>
</dbReference>
<evidence type="ECO:0000259" key="2">
    <source>
        <dbReference type="PROSITE" id="PS50043"/>
    </source>
</evidence>
<dbReference type="EMBL" id="JAGUCO010000021">
    <property type="protein sequence ID" value="MBS2100356.1"/>
    <property type="molecule type" value="Genomic_DNA"/>
</dbReference>
<evidence type="ECO:0000313" key="3">
    <source>
        <dbReference type="EMBL" id="MBS2100356.1"/>
    </source>
</evidence>
<dbReference type="PRINTS" id="PR00038">
    <property type="entry name" value="HTHLUXR"/>
</dbReference>
<dbReference type="InterPro" id="IPR011006">
    <property type="entry name" value="CheY-like_superfamily"/>
</dbReference>
<dbReference type="InterPro" id="IPR000792">
    <property type="entry name" value="Tscrpt_reg_LuxR_C"/>
</dbReference>
<evidence type="ECO:0000313" key="4">
    <source>
        <dbReference type="Proteomes" id="UP000708576"/>
    </source>
</evidence>
<dbReference type="Pfam" id="PF00196">
    <property type="entry name" value="GerE"/>
    <property type="match status" value="1"/>
</dbReference>
<dbReference type="InterPro" id="IPR016032">
    <property type="entry name" value="Sig_transdc_resp-reg_C-effctor"/>
</dbReference>
<dbReference type="PANTHER" id="PTHR43214:SF43">
    <property type="entry name" value="TWO-COMPONENT RESPONSE REGULATOR"/>
    <property type="match status" value="1"/>
</dbReference>
<gene>
    <name evidence="3" type="ORF">KEM10_18875</name>
</gene>
<comment type="caution">
    <text evidence="3">The sequence shown here is derived from an EMBL/GenBank/DDBJ whole genome shotgun (WGS) entry which is preliminary data.</text>
</comment>
<accession>A0ABS5JZR8</accession>
<dbReference type="Gene3D" id="3.40.50.2300">
    <property type="match status" value="1"/>
</dbReference>
<evidence type="ECO:0000256" key="1">
    <source>
        <dbReference type="ARBA" id="ARBA00023125"/>
    </source>
</evidence>
<name>A0ABS5JZR8_9BACT</name>
<protein>
    <submittedName>
        <fullName evidence="3">Response regulator transcription factor</fullName>
    </submittedName>
</protein>
<dbReference type="Proteomes" id="UP000708576">
    <property type="component" value="Unassembled WGS sequence"/>
</dbReference>
<dbReference type="RefSeq" id="WP_212218027.1">
    <property type="nucleotide sequence ID" value="NZ_JAGUCO010000021.1"/>
</dbReference>
<dbReference type="SUPFAM" id="SSF46894">
    <property type="entry name" value="C-terminal effector domain of the bipartite response regulators"/>
    <property type="match status" value="1"/>
</dbReference>
<dbReference type="CDD" id="cd06170">
    <property type="entry name" value="LuxR_C_like"/>
    <property type="match status" value="1"/>
</dbReference>
<keyword evidence="1" id="KW-0238">DNA-binding</keyword>
<organism evidence="3 4">
    <name type="scientific">Carboxylicivirga linearis</name>
    <dbReference type="NCBI Taxonomy" id="1628157"/>
    <lineage>
        <taxon>Bacteria</taxon>
        <taxon>Pseudomonadati</taxon>
        <taxon>Bacteroidota</taxon>
        <taxon>Bacteroidia</taxon>
        <taxon>Marinilabiliales</taxon>
        <taxon>Marinilabiliaceae</taxon>
        <taxon>Carboxylicivirga</taxon>
    </lineage>
</organism>
<reference evidence="3 4" key="1">
    <citation type="journal article" date="2015" name="Int. J. Syst. Evol. Microbiol.">
        <title>Carboxylicivirga linearis sp. nov., isolated from a sea cucumber culture pond.</title>
        <authorList>
            <person name="Wang F.Q."/>
            <person name="Zhou Y.X."/>
            <person name="Lin X.Z."/>
            <person name="Chen G.J."/>
            <person name="Du Z.J."/>
        </authorList>
    </citation>
    <scope>NUCLEOTIDE SEQUENCE [LARGE SCALE GENOMIC DNA]</scope>
    <source>
        <strain evidence="3 4">FB218</strain>
    </source>
</reference>
<dbReference type="InterPro" id="IPR039420">
    <property type="entry name" value="WalR-like"/>
</dbReference>
<dbReference type="SMART" id="SM00421">
    <property type="entry name" value="HTH_LUXR"/>
    <property type="match status" value="1"/>
</dbReference>
<dbReference type="SUPFAM" id="SSF52172">
    <property type="entry name" value="CheY-like"/>
    <property type="match status" value="1"/>
</dbReference>
<keyword evidence="4" id="KW-1185">Reference proteome</keyword>
<sequence length="225" mass="25356">MTANILIVYNHHLWGDALSSLVNSKKDFRVSKMLHQSKIDIWVNGRDSICLLEAVYPDALVLSNVRKLKEKGVKVIVVGYIIDNEFVQLLLNEGLDGYVLKTCCKDSLFEAVNKVDVGVKYFCGPVTEVLSERLKKTNTKALLTEREQDVLVELVCMKKSIEIAEKLNISEATVRTHRKNIMRKFGSKNYLGLLRYACREGILDSPGEKFCLGCKKAKCELAQIG</sequence>
<proteinExistence type="predicted"/>